<gene>
    <name evidence="2" type="ORF">VKT23_020232</name>
</gene>
<reference evidence="2 3" key="1">
    <citation type="submission" date="2024-01" db="EMBL/GenBank/DDBJ databases">
        <title>A draft genome for the cacao thread blight pathogen Marasmiellus scandens.</title>
        <authorList>
            <person name="Baruah I.K."/>
            <person name="Leung J."/>
            <person name="Bukari Y."/>
            <person name="Amoako-Attah I."/>
            <person name="Meinhardt L.W."/>
            <person name="Bailey B.A."/>
            <person name="Cohen S.P."/>
        </authorList>
    </citation>
    <scope>NUCLEOTIDE SEQUENCE [LARGE SCALE GENOMIC DNA]</scope>
    <source>
        <strain evidence="2 3">GH-19</strain>
    </source>
</reference>
<feature type="region of interest" description="Disordered" evidence="1">
    <location>
        <begin position="1"/>
        <end position="92"/>
    </location>
</feature>
<dbReference type="Proteomes" id="UP001498398">
    <property type="component" value="Unassembled WGS sequence"/>
</dbReference>
<feature type="compositionally biased region" description="Acidic residues" evidence="1">
    <location>
        <begin position="37"/>
        <end position="55"/>
    </location>
</feature>
<keyword evidence="3" id="KW-1185">Reference proteome</keyword>
<organism evidence="2 3">
    <name type="scientific">Marasmiellus scandens</name>
    <dbReference type="NCBI Taxonomy" id="2682957"/>
    <lineage>
        <taxon>Eukaryota</taxon>
        <taxon>Fungi</taxon>
        <taxon>Dikarya</taxon>
        <taxon>Basidiomycota</taxon>
        <taxon>Agaricomycotina</taxon>
        <taxon>Agaricomycetes</taxon>
        <taxon>Agaricomycetidae</taxon>
        <taxon>Agaricales</taxon>
        <taxon>Marasmiineae</taxon>
        <taxon>Omphalotaceae</taxon>
        <taxon>Marasmiellus</taxon>
    </lineage>
</organism>
<feature type="compositionally biased region" description="Acidic residues" evidence="1">
    <location>
        <begin position="66"/>
        <end position="87"/>
    </location>
</feature>
<proteinExistence type="predicted"/>
<evidence type="ECO:0000313" key="2">
    <source>
        <dbReference type="EMBL" id="KAK7434387.1"/>
    </source>
</evidence>
<sequence length="104" mass="11631">MSWTQCQKPQEEGEMVIGEDTPDNEVSHTPEIVPEVPPDDQQEEVVVEVDSENELWDYGYVKSDGEGSEDEMGAAEEEDLGPEDGEEPINHDMDVMNMEGYGLL</sequence>
<evidence type="ECO:0000313" key="3">
    <source>
        <dbReference type="Proteomes" id="UP001498398"/>
    </source>
</evidence>
<accession>A0ABR1IJH8</accession>
<protein>
    <submittedName>
        <fullName evidence="2">Uncharacterized protein</fullName>
    </submittedName>
</protein>
<evidence type="ECO:0000256" key="1">
    <source>
        <dbReference type="SAM" id="MobiDB-lite"/>
    </source>
</evidence>
<dbReference type="EMBL" id="JBANRG010000125">
    <property type="protein sequence ID" value="KAK7434387.1"/>
    <property type="molecule type" value="Genomic_DNA"/>
</dbReference>
<comment type="caution">
    <text evidence="2">The sequence shown here is derived from an EMBL/GenBank/DDBJ whole genome shotgun (WGS) entry which is preliminary data.</text>
</comment>
<name>A0ABR1IJH8_9AGAR</name>